<organism evidence="1 2">
    <name type="scientific">Schinkia azotoformans MEV2011</name>
    <dbReference type="NCBI Taxonomy" id="1348973"/>
    <lineage>
        <taxon>Bacteria</taxon>
        <taxon>Bacillati</taxon>
        <taxon>Bacillota</taxon>
        <taxon>Bacilli</taxon>
        <taxon>Bacillales</taxon>
        <taxon>Bacillaceae</taxon>
        <taxon>Calidifontibacillus/Schinkia group</taxon>
        <taxon>Schinkia</taxon>
    </lineage>
</organism>
<dbReference type="AlphaFoldDB" id="A0A072NJ82"/>
<proteinExistence type="predicted"/>
<evidence type="ECO:0000313" key="2">
    <source>
        <dbReference type="Proteomes" id="UP000027936"/>
    </source>
</evidence>
<evidence type="ECO:0000313" key="1">
    <source>
        <dbReference type="EMBL" id="KEF37332.1"/>
    </source>
</evidence>
<dbReference type="Pfam" id="PF14097">
    <property type="entry name" value="SpoVAE"/>
    <property type="match status" value="1"/>
</dbReference>
<accession>A0A072NJ82</accession>
<dbReference type="PATRIC" id="fig|1348973.3.peg.3245"/>
<dbReference type="GeneID" id="89471232"/>
<dbReference type="InterPro" id="IPR025914">
    <property type="entry name" value="SpoVAE"/>
</dbReference>
<dbReference type="OrthoDB" id="1679631at2"/>
<gene>
    <name evidence="1" type="ORF">M670_03366</name>
</gene>
<dbReference type="RefSeq" id="WP_003333011.1">
    <property type="nucleotide sequence ID" value="NZ_JJRY01000015.1"/>
</dbReference>
<sequence>MKRKVILVTDGDEYANSAIKYAAKKVGGRCISQSAGNPTRLSGEEMIKLVHAAPNDPVFLMFDDSGITGEGSGEKALKYIATHPDIEVLGVIAVAARTRHNEWARVDVSIDRDGNLTEYGVDKNGLPDIEIGRINGDTVYVLDEIDVPNIVGVGDIGKMARYDSVKNGYPITLQAVELILERSGFS</sequence>
<dbReference type="EMBL" id="JJRY01000015">
    <property type="protein sequence ID" value="KEF37332.1"/>
    <property type="molecule type" value="Genomic_DNA"/>
</dbReference>
<comment type="caution">
    <text evidence="1">The sequence shown here is derived from an EMBL/GenBank/DDBJ whole genome shotgun (WGS) entry which is preliminary data.</text>
</comment>
<protein>
    <submittedName>
        <fullName evidence="1">Stage V sporulation protein AE1</fullName>
    </submittedName>
</protein>
<name>A0A072NJ82_SCHAZ</name>
<dbReference type="Proteomes" id="UP000027936">
    <property type="component" value="Unassembled WGS sequence"/>
</dbReference>
<reference evidence="1 2" key="1">
    <citation type="submission" date="2014-04" db="EMBL/GenBank/DDBJ databases">
        <title>Draft genome sequence of Bacillus azotoformans MEV2011, a (co-) denitrifying strain unable to grow in the presence of oxygen.</title>
        <authorList>
            <person name="Nielsen M."/>
            <person name="Schreiber L."/>
            <person name="Finster K."/>
            <person name="Schramm A."/>
        </authorList>
    </citation>
    <scope>NUCLEOTIDE SEQUENCE [LARGE SCALE GENOMIC DNA]</scope>
    <source>
        <strain evidence="1 2">MEV2011</strain>
    </source>
</reference>